<protein>
    <submittedName>
        <fullName evidence="1">Uncharacterized protein</fullName>
    </submittedName>
</protein>
<evidence type="ECO:0000313" key="2">
    <source>
        <dbReference type="Proteomes" id="UP001372338"/>
    </source>
</evidence>
<gene>
    <name evidence="1" type="ORF">RIF29_20623</name>
</gene>
<keyword evidence="2" id="KW-1185">Reference proteome</keyword>
<proteinExistence type="predicted"/>
<dbReference type="EMBL" id="JAYWIO010000004">
    <property type="protein sequence ID" value="KAK7267942.1"/>
    <property type="molecule type" value="Genomic_DNA"/>
</dbReference>
<organism evidence="1 2">
    <name type="scientific">Crotalaria pallida</name>
    <name type="common">Smooth rattlebox</name>
    <name type="synonym">Crotalaria striata</name>
    <dbReference type="NCBI Taxonomy" id="3830"/>
    <lineage>
        <taxon>Eukaryota</taxon>
        <taxon>Viridiplantae</taxon>
        <taxon>Streptophyta</taxon>
        <taxon>Embryophyta</taxon>
        <taxon>Tracheophyta</taxon>
        <taxon>Spermatophyta</taxon>
        <taxon>Magnoliopsida</taxon>
        <taxon>eudicotyledons</taxon>
        <taxon>Gunneridae</taxon>
        <taxon>Pentapetalae</taxon>
        <taxon>rosids</taxon>
        <taxon>fabids</taxon>
        <taxon>Fabales</taxon>
        <taxon>Fabaceae</taxon>
        <taxon>Papilionoideae</taxon>
        <taxon>50 kb inversion clade</taxon>
        <taxon>genistoids sensu lato</taxon>
        <taxon>core genistoids</taxon>
        <taxon>Crotalarieae</taxon>
        <taxon>Crotalaria</taxon>
    </lineage>
</organism>
<reference evidence="1 2" key="1">
    <citation type="submission" date="2024-01" db="EMBL/GenBank/DDBJ databases">
        <title>The genomes of 5 underutilized Papilionoideae crops provide insights into root nodulation and disease resistanc.</title>
        <authorList>
            <person name="Yuan L."/>
        </authorList>
    </citation>
    <scope>NUCLEOTIDE SEQUENCE [LARGE SCALE GENOMIC DNA]</scope>
    <source>
        <strain evidence="1">ZHUSHIDOU_FW_LH</strain>
        <tissue evidence="1">Leaf</tissue>
    </source>
</reference>
<accession>A0AAN9F1X2</accession>
<dbReference type="Proteomes" id="UP001372338">
    <property type="component" value="Unassembled WGS sequence"/>
</dbReference>
<comment type="caution">
    <text evidence="1">The sequence shown here is derived from an EMBL/GenBank/DDBJ whole genome shotgun (WGS) entry which is preliminary data.</text>
</comment>
<evidence type="ECO:0000313" key="1">
    <source>
        <dbReference type="EMBL" id="KAK7267942.1"/>
    </source>
</evidence>
<dbReference type="AlphaFoldDB" id="A0AAN9F1X2"/>
<sequence length="66" mass="7341">MQSGRKETVLDLPKFVDKFVQVKLTGGRQVFGSPWQCRRVIGSIRLAAQGVTTISTSVGMWLDKKC</sequence>
<name>A0AAN9F1X2_CROPI</name>